<protein>
    <recommendedName>
        <fullName evidence="1">Spore protein YkvP/CgeB glycosyl transferase-like domain-containing protein</fullName>
    </recommendedName>
</protein>
<gene>
    <name evidence="2" type="ORF">A6A04_05915</name>
</gene>
<evidence type="ECO:0000313" key="2">
    <source>
        <dbReference type="EMBL" id="OAN46646.1"/>
    </source>
</evidence>
<reference evidence="2 3" key="1">
    <citation type="submission" date="2016-04" db="EMBL/GenBank/DDBJ databases">
        <title>Draft genome sequence of freshwater magnetotactic bacteria Magnetospirillum marisnigri SP-1 and Magnetospirillum moscoviense BB-1.</title>
        <authorList>
            <person name="Koziaeva V."/>
            <person name="Dziuba M.V."/>
            <person name="Ivanov T.M."/>
            <person name="Kuznetsov B."/>
            <person name="Grouzdev D.S."/>
        </authorList>
    </citation>
    <scope>NUCLEOTIDE SEQUENCE [LARGE SCALE GENOMIC DNA]</scope>
    <source>
        <strain evidence="2 3">SP-1</strain>
    </source>
</reference>
<feature type="domain" description="Spore protein YkvP/CgeB glycosyl transferase-like" evidence="1">
    <location>
        <begin position="457"/>
        <end position="574"/>
    </location>
</feature>
<dbReference type="Proteomes" id="UP000078428">
    <property type="component" value="Unassembled WGS sequence"/>
</dbReference>
<dbReference type="STRING" id="1285242.A6A04_05915"/>
<name>A0A178MDP8_9PROT</name>
<keyword evidence="3" id="KW-1185">Reference proteome</keyword>
<organism evidence="2 3">
    <name type="scientific">Paramagnetospirillum marisnigri</name>
    <dbReference type="NCBI Taxonomy" id="1285242"/>
    <lineage>
        <taxon>Bacteria</taxon>
        <taxon>Pseudomonadati</taxon>
        <taxon>Pseudomonadota</taxon>
        <taxon>Alphaproteobacteria</taxon>
        <taxon>Rhodospirillales</taxon>
        <taxon>Magnetospirillaceae</taxon>
        <taxon>Paramagnetospirillum</taxon>
    </lineage>
</organism>
<evidence type="ECO:0000259" key="1">
    <source>
        <dbReference type="Pfam" id="PF13524"/>
    </source>
</evidence>
<comment type="caution">
    <text evidence="2">The sequence shown here is derived from an EMBL/GenBank/DDBJ whole genome shotgun (WGS) entry which is preliminary data.</text>
</comment>
<dbReference type="EMBL" id="LWQT01000088">
    <property type="protein sequence ID" value="OAN46646.1"/>
    <property type="molecule type" value="Genomic_DNA"/>
</dbReference>
<dbReference type="Pfam" id="PF13524">
    <property type="entry name" value="Glyco_trans_1_2"/>
    <property type="match status" value="1"/>
</dbReference>
<dbReference type="OrthoDB" id="7306015at2"/>
<dbReference type="InterPro" id="IPR055259">
    <property type="entry name" value="YkvP/CgeB_Glyco_trans-like"/>
</dbReference>
<dbReference type="AlphaFoldDB" id="A0A178MDP8"/>
<evidence type="ECO:0000313" key="3">
    <source>
        <dbReference type="Proteomes" id="UP000078428"/>
    </source>
</evidence>
<proteinExistence type="predicted"/>
<accession>A0A178MDP8</accession>
<sequence length="603" mass="66340">MTPAEMQTMAAVATGWILDEVPDLLQDGLLRRVGQWRDHGHLPLGGLWHPIAETLSNCGFYDLELAACEMMISLEPLQPSFRLRLGRCLIRVRRPDEARLALDGLVGLAAIRSEALLLLLAELADSRAAVIDELEGLLLEDGGWGGLHKGFVKALLAHDMTARAEAFLTAWTGRWSIGAAQIMDMGEMAMLLGRPAQACALFEPLWQAGGEDQERMLGKFHGAVASYDDGAEARLLDRIDAAFRLPESELPRVALPDFGPDALGKRVVFLTFGDRALVNDFAVHYGETARLAGVDIHLYADSALTLPREFRGSDAEVERRIRAFEAEMARLRPDVLVVDCVSPLIMRGINPAMIFDLKRRLGFRVLCLMRDSHPYAMPLVRAWLPACDTLVADILSPIHAEETGAKTLPLVVPVQHGPFLQPSPQGDGLVFIGSVNFLARHALLSVLMTEDIRFRAIYGEARRHLAPDMASYARVLGEARGVLNISLHTPKDHLVTGRVWETLAVGSVLVEQDNPGTAAYLAPWRHYLPWGSLDDIVHLAKLMERHPDLAARIAAEGHAWALRHYHPRAVWGAMLGHAARPRPEADLDAEGAAAHDWAQVTFG</sequence>
<dbReference type="RefSeq" id="WP_068494829.1">
    <property type="nucleotide sequence ID" value="NZ_LWQT01000088.1"/>
</dbReference>